<gene>
    <name evidence="6 8" type="primary">hrcA</name>
    <name evidence="8" type="ORF">I6G21_09100</name>
</gene>
<organism evidence="8 9">
    <name type="scientific">Rothia kristinae</name>
    <dbReference type="NCBI Taxonomy" id="37923"/>
    <lineage>
        <taxon>Bacteria</taxon>
        <taxon>Bacillati</taxon>
        <taxon>Actinomycetota</taxon>
        <taxon>Actinomycetes</taxon>
        <taxon>Micrococcales</taxon>
        <taxon>Micrococcaceae</taxon>
        <taxon>Rothia</taxon>
    </lineage>
</organism>
<dbReference type="NCBIfam" id="TIGR00331">
    <property type="entry name" value="hrcA"/>
    <property type="match status" value="1"/>
</dbReference>
<keyword evidence="2 6" id="KW-0805">Transcription regulation</keyword>
<evidence type="ECO:0000256" key="3">
    <source>
        <dbReference type="ARBA" id="ARBA00023016"/>
    </source>
</evidence>
<evidence type="ECO:0000313" key="8">
    <source>
        <dbReference type="EMBL" id="QPT53411.1"/>
    </source>
</evidence>
<dbReference type="InterPro" id="IPR021153">
    <property type="entry name" value="HrcA_C"/>
</dbReference>
<keyword evidence="4 6" id="KW-0804">Transcription</keyword>
<evidence type="ECO:0000313" key="9">
    <source>
        <dbReference type="Proteomes" id="UP000594975"/>
    </source>
</evidence>
<reference evidence="8 9" key="1">
    <citation type="submission" date="2020-12" db="EMBL/GenBank/DDBJ databases">
        <title>FDA dAtabase for Regulatory Grade micrObial Sequences (FDA-ARGOS): Supporting development and validation of Infectious Disease Dx tests.</title>
        <authorList>
            <person name="Sproer C."/>
            <person name="Gronow S."/>
            <person name="Severitt S."/>
            <person name="Schroder I."/>
            <person name="Tallon L."/>
            <person name="Sadzewicz L."/>
            <person name="Zhao X."/>
            <person name="Boylan J."/>
            <person name="Ott S."/>
            <person name="Bowen H."/>
            <person name="Vavikolanu K."/>
            <person name="Mehta A."/>
            <person name="Aluvathingal J."/>
            <person name="Nadendla S."/>
            <person name="Lowell S."/>
            <person name="Myers T."/>
            <person name="Yan Y."/>
            <person name="Sichtig H."/>
        </authorList>
    </citation>
    <scope>NUCLEOTIDE SEQUENCE [LARGE SCALE GENOMIC DNA]</scope>
    <source>
        <strain evidence="8 9">FDAARGOS_864</strain>
    </source>
</reference>
<dbReference type="SUPFAM" id="SSF55781">
    <property type="entry name" value="GAF domain-like"/>
    <property type="match status" value="1"/>
</dbReference>
<evidence type="ECO:0000256" key="1">
    <source>
        <dbReference type="ARBA" id="ARBA00022491"/>
    </source>
</evidence>
<dbReference type="KEGG" id="rkr:I6G21_09100"/>
<dbReference type="Proteomes" id="UP000594975">
    <property type="component" value="Chromosome"/>
</dbReference>
<evidence type="ECO:0000256" key="5">
    <source>
        <dbReference type="ARBA" id="ARBA00055319"/>
    </source>
</evidence>
<sequence length="345" mass="36962">MNHPRRLEVLSAIVEDYVHSREPVGSKALVERHRLGVSSATVRNDMAALEDEGLIAAPHASAGRIPTDKGYRAFVDRIDAVRPLTPAQRRVIVEFLGSSHDLDEVMARTVRLLSQLTHQVAVVRYPRRTGERVRHLDLVPLEPDTALLILITSRGRVLQQPVPLPVDAGHAGEDLALLRTRLLEELVEAPLDAAAARADTVLATLPPGAREAGARVMAGLAGLADGGAQDRLLMAGTSYLAQSTRDFRSSIAPILDALEEQVVMLRLLSELGEEHPGATGVSVRIGAENAATPLTDASVVASGYGPAGSAQLGVVGPTRMDYPETMAAVRAVARYLSRLLREDQP</sequence>
<comment type="function">
    <text evidence="5 6">Negative regulator of class I heat shock genes (grpE-dnaK-dnaJ and groELS operons). Prevents heat-shock induction of these operons.</text>
</comment>
<dbReference type="PANTHER" id="PTHR34824:SF1">
    <property type="entry name" value="HEAT-INDUCIBLE TRANSCRIPTION REPRESSOR HRCA"/>
    <property type="match status" value="1"/>
</dbReference>
<dbReference type="EMBL" id="CP065738">
    <property type="protein sequence ID" value="QPT53411.1"/>
    <property type="molecule type" value="Genomic_DNA"/>
</dbReference>
<dbReference type="PIRSF" id="PIRSF005485">
    <property type="entry name" value="HrcA"/>
    <property type="match status" value="1"/>
</dbReference>
<dbReference type="GO" id="GO:0045892">
    <property type="term" value="P:negative regulation of DNA-templated transcription"/>
    <property type="evidence" value="ECO:0007669"/>
    <property type="project" value="UniProtKB-UniRule"/>
</dbReference>
<dbReference type="Pfam" id="PF01628">
    <property type="entry name" value="HrcA"/>
    <property type="match status" value="1"/>
</dbReference>
<dbReference type="InterPro" id="IPR029016">
    <property type="entry name" value="GAF-like_dom_sf"/>
</dbReference>
<dbReference type="HAMAP" id="MF_00081">
    <property type="entry name" value="HrcA"/>
    <property type="match status" value="1"/>
</dbReference>
<dbReference type="FunFam" id="1.10.10.10:FF:000049">
    <property type="entry name" value="Heat-inducible transcription repressor HrcA"/>
    <property type="match status" value="1"/>
</dbReference>
<keyword evidence="1 6" id="KW-0678">Repressor</keyword>
<accession>A0A7T3CFW5</accession>
<evidence type="ECO:0000259" key="7">
    <source>
        <dbReference type="Pfam" id="PF01628"/>
    </source>
</evidence>
<dbReference type="AlphaFoldDB" id="A0A7T3CFW5"/>
<dbReference type="InterPro" id="IPR036388">
    <property type="entry name" value="WH-like_DNA-bd_sf"/>
</dbReference>
<dbReference type="RefSeq" id="WP_129357510.1">
    <property type="nucleotide sequence ID" value="NZ_CP065738.1"/>
</dbReference>
<dbReference type="PANTHER" id="PTHR34824">
    <property type="entry name" value="HEAT-INDUCIBLE TRANSCRIPTION REPRESSOR HRCA"/>
    <property type="match status" value="1"/>
</dbReference>
<evidence type="ECO:0000256" key="4">
    <source>
        <dbReference type="ARBA" id="ARBA00023163"/>
    </source>
</evidence>
<feature type="domain" description="Heat-inducible transcription repressor HrcA C-terminal" evidence="7">
    <location>
        <begin position="103"/>
        <end position="326"/>
    </location>
</feature>
<keyword evidence="3 6" id="KW-0346">Stress response</keyword>
<dbReference type="SUPFAM" id="SSF46785">
    <property type="entry name" value="Winged helix' DNA-binding domain"/>
    <property type="match status" value="1"/>
</dbReference>
<evidence type="ECO:0000256" key="6">
    <source>
        <dbReference type="HAMAP-Rule" id="MF_00081"/>
    </source>
</evidence>
<dbReference type="Gene3D" id="1.10.10.10">
    <property type="entry name" value="Winged helix-like DNA-binding domain superfamily/Winged helix DNA-binding domain"/>
    <property type="match status" value="1"/>
</dbReference>
<protein>
    <recommendedName>
        <fullName evidence="6">Heat-inducible transcription repressor HrcA</fullName>
    </recommendedName>
</protein>
<comment type="similarity">
    <text evidence="6">Belongs to the HrcA family.</text>
</comment>
<dbReference type="GeneID" id="61263548"/>
<proteinExistence type="inferred from homology"/>
<dbReference type="GO" id="GO:0003677">
    <property type="term" value="F:DNA binding"/>
    <property type="evidence" value="ECO:0007669"/>
    <property type="project" value="InterPro"/>
</dbReference>
<name>A0A7T3CFW5_9MICC</name>
<evidence type="ECO:0000256" key="2">
    <source>
        <dbReference type="ARBA" id="ARBA00023015"/>
    </source>
</evidence>
<dbReference type="InterPro" id="IPR002571">
    <property type="entry name" value="HrcA"/>
</dbReference>
<dbReference type="InterPro" id="IPR036390">
    <property type="entry name" value="WH_DNA-bd_sf"/>
</dbReference>
<dbReference type="Gene3D" id="3.30.450.40">
    <property type="match status" value="1"/>
</dbReference>